<comment type="cofactor">
    <cofactor evidence="1 9 11">
        <name>FMN</name>
        <dbReference type="ChEBI" id="CHEBI:58210"/>
    </cofactor>
</comment>
<evidence type="ECO:0000256" key="6">
    <source>
        <dbReference type="ARBA" id="ARBA00022857"/>
    </source>
</evidence>
<evidence type="ECO:0000256" key="11">
    <source>
        <dbReference type="PIRSR" id="PIRSR006621-2"/>
    </source>
</evidence>
<keyword evidence="14" id="KW-1185">Reference proteome</keyword>
<dbReference type="PANTHER" id="PTHR11082:SF31">
    <property type="entry name" value="TRNA-DIHYDROURIDINE(20A_20B) SYNTHASE [NAD(P)+]-LIKE"/>
    <property type="match status" value="1"/>
</dbReference>
<keyword evidence="8" id="KW-0520">NAD</keyword>
<dbReference type="Proteomes" id="UP000694843">
    <property type="component" value="Unplaced"/>
</dbReference>
<evidence type="ECO:0000256" key="9">
    <source>
        <dbReference type="PIRNR" id="PIRNR006621"/>
    </source>
</evidence>
<dbReference type="KEGG" id="hazt:108678274"/>
<evidence type="ECO:0000256" key="3">
    <source>
        <dbReference type="ARBA" id="ARBA00022643"/>
    </source>
</evidence>
<gene>
    <name evidence="15" type="primary">LOC108678274</name>
    <name evidence="13" type="ORF">HAZT_HAZT000515</name>
</gene>
<feature type="binding site" evidence="11">
    <location>
        <begin position="233"/>
        <end position="234"/>
    </location>
    <ligand>
        <name>FMN</name>
        <dbReference type="ChEBI" id="CHEBI:58210"/>
    </ligand>
</feature>
<dbReference type="PIRSF" id="PIRSF006621">
    <property type="entry name" value="Dus"/>
    <property type="match status" value="1"/>
</dbReference>
<evidence type="ECO:0000256" key="5">
    <source>
        <dbReference type="ARBA" id="ARBA00022694"/>
    </source>
</evidence>
<dbReference type="RefSeq" id="XP_018022135.1">
    <property type="nucleotide sequence ID" value="XM_018166646.2"/>
</dbReference>
<evidence type="ECO:0000313" key="13">
    <source>
        <dbReference type="EMBL" id="KAA0187643.1"/>
    </source>
</evidence>
<dbReference type="EC" id="1.3.1.-" evidence="9"/>
<name>A0A6A0GTA2_HYAAZ</name>
<keyword evidence="11" id="KW-0547">Nucleotide-binding</keyword>
<evidence type="ECO:0000256" key="2">
    <source>
        <dbReference type="ARBA" id="ARBA00022630"/>
    </source>
</evidence>
<keyword evidence="2 9" id="KW-0285">Flavoprotein</keyword>
<dbReference type="Proteomes" id="UP000711488">
    <property type="component" value="Unassembled WGS sequence"/>
</dbReference>
<dbReference type="GO" id="GO:0050660">
    <property type="term" value="F:flavin adenine dinucleotide binding"/>
    <property type="evidence" value="ECO:0007669"/>
    <property type="project" value="InterPro"/>
</dbReference>
<sequence length="312" mass="34484">MEQHAGAILSPMELFAEKELVTVAAPMVRYSKLAFRSLVRKYGCDLCFTPMIVSDSFVKSEKARHSDFSTSTDDRPLIVQFAASNAESLASAAALVAPHSSGCDLNCGCPQRWAMQEGYGACLIHKPELVAEMVRRTRAVVANPHYTISVKIRIHKDTRSTVSLCRQLEAAGVSFLTVHARTSEQRSEPVDLETLAAVVSAVDVPVVANGDIRSLEDAHRVQRITGVRGVMAARGLLANPAMFAGEDYTPLSCVEDWIKISLETGAHFTNFHHHLIYMLDKQLSRAERRYFNSLASVVGVTEYLREKYDLNL</sequence>
<evidence type="ECO:0000313" key="15">
    <source>
        <dbReference type="RefSeq" id="XP_018022135.1"/>
    </source>
</evidence>
<dbReference type="InterPro" id="IPR035587">
    <property type="entry name" value="DUS-like_FMN-bd"/>
</dbReference>
<keyword evidence="3 9" id="KW-0288">FMN</keyword>
<feature type="active site" description="Proton donor" evidence="10">
    <location>
        <position position="109"/>
    </location>
</feature>
<dbReference type="AlphaFoldDB" id="A0A6A0GTA2"/>
<organism evidence="13">
    <name type="scientific">Hyalella azteca</name>
    <name type="common">Amphipod</name>
    <dbReference type="NCBI Taxonomy" id="294128"/>
    <lineage>
        <taxon>Eukaryota</taxon>
        <taxon>Metazoa</taxon>
        <taxon>Ecdysozoa</taxon>
        <taxon>Arthropoda</taxon>
        <taxon>Crustacea</taxon>
        <taxon>Multicrustacea</taxon>
        <taxon>Malacostraca</taxon>
        <taxon>Eumalacostraca</taxon>
        <taxon>Peracarida</taxon>
        <taxon>Amphipoda</taxon>
        <taxon>Senticaudata</taxon>
        <taxon>Talitrida</taxon>
        <taxon>Talitroidea</taxon>
        <taxon>Hyalellidae</taxon>
        <taxon>Hyalella</taxon>
    </lineage>
</organism>
<dbReference type="CDD" id="cd02801">
    <property type="entry name" value="DUS_like_FMN"/>
    <property type="match status" value="1"/>
</dbReference>
<evidence type="ECO:0000256" key="7">
    <source>
        <dbReference type="ARBA" id="ARBA00023002"/>
    </source>
</evidence>
<evidence type="ECO:0000313" key="14">
    <source>
        <dbReference type="Proteomes" id="UP000694843"/>
    </source>
</evidence>
<dbReference type="EMBL" id="JQDR03014766">
    <property type="protein sequence ID" value="KAA0187643.1"/>
    <property type="molecule type" value="Genomic_DNA"/>
</dbReference>
<keyword evidence="7 9" id="KW-0560">Oxidoreductase</keyword>
<dbReference type="GO" id="GO:0102266">
    <property type="term" value="F:tRNA-dihydrouridine20a synthase activity"/>
    <property type="evidence" value="ECO:0007669"/>
    <property type="project" value="UniProtKB-ARBA"/>
</dbReference>
<keyword evidence="5 9" id="KW-0819">tRNA processing</keyword>
<dbReference type="CTD" id="35179"/>
<reference evidence="13" key="1">
    <citation type="submission" date="2014-08" db="EMBL/GenBank/DDBJ databases">
        <authorList>
            <person name="Murali S."/>
            <person name="Richards S."/>
            <person name="Bandaranaike D."/>
            <person name="Bellair M."/>
            <person name="Blankenburg K."/>
            <person name="Chao H."/>
            <person name="Dinh H."/>
            <person name="Doddapaneni H."/>
            <person name="Dugan-Rocha S."/>
            <person name="Elkadiri S."/>
            <person name="Gnanaolivu R."/>
            <person name="Hughes D."/>
            <person name="Lee S."/>
            <person name="Li M."/>
            <person name="Ming W."/>
            <person name="Munidasa M."/>
            <person name="Muniz J."/>
            <person name="Nguyen L."/>
            <person name="Osuji N."/>
            <person name="Pu L.-L."/>
            <person name="Puazo M."/>
            <person name="Skinner E."/>
            <person name="Qu C."/>
            <person name="Quiroz J."/>
            <person name="Raj R."/>
            <person name="Weissenberger G."/>
            <person name="Xin Y."/>
            <person name="Zou X."/>
            <person name="Han Y."/>
            <person name="Worley K."/>
            <person name="Muzny D."/>
            <person name="Gibbs R."/>
        </authorList>
    </citation>
    <scope>NUCLEOTIDE SEQUENCE</scope>
    <source>
        <strain evidence="13">HAZT.00-mixed</strain>
        <tissue evidence="13">Whole organism</tissue>
    </source>
</reference>
<dbReference type="OrthoDB" id="9977870at2759"/>
<reference evidence="13" key="2">
    <citation type="journal article" date="2018" name="Environ. Sci. Technol.">
        <title>The Toxicogenome of Hyalella azteca: A Model for Sediment Ecotoxicology and Evolutionary Toxicology.</title>
        <authorList>
            <person name="Poynton H.C."/>
            <person name="Hasenbein S."/>
            <person name="Benoit J.B."/>
            <person name="Sepulveda M.S."/>
            <person name="Poelchau M.F."/>
            <person name="Hughes D.S.T."/>
            <person name="Murali S.C."/>
            <person name="Chen S."/>
            <person name="Glastad K.M."/>
            <person name="Goodisman M.A.D."/>
            <person name="Werren J.H."/>
            <person name="Vineis J.H."/>
            <person name="Bowen J.L."/>
            <person name="Friedrich M."/>
            <person name="Jones J."/>
            <person name="Robertson H.M."/>
            <person name="Feyereisen R."/>
            <person name="Mechler-Hickson A."/>
            <person name="Mathers N."/>
            <person name="Lee C.E."/>
            <person name="Colbourne J.K."/>
            <person name="Biales A."/>
            <person name="Johnston J.S."/>
            <person name="Wellborn G.A."/>
            <person name="Rosendale A.J."/>
            <person name="Cridge A.G."/>
            <person name="Munoz-Torres M.C."/>
            <person name="Bain P.A."/>
            <person name="Manny A.R."/>
            <person name="Major K.M."/>
            <person name="Lambert F.N."/>
            <person name="Vulpe C.D."/>
            <person name="Tuck P."/>
            <person name="Blalock B.J."/>
            <person name="Lin Y.Y."/>
            <person name="Smith M.E."/>
            <person name="Ochoa-Acuna H."/>
            <person name="Chen M.M."/>
            <person name="Childers C.P."/>
            <person name="Qu J."/>
            <person name="Dugan S."/>
            <person name="Lee S.L."/>
            <person name="Chao H."/>
            <person name="Dinh H."/>
            <person name="Han Y."/>
            <person name="Doddapaneni H."/>
            <person name="Worley K.C."/>
            <person name="Muzny D.M."/>
            <person name="Gibbs R.A."/>
            <person name="Richards S."/>
        </authorList>
    </citation>
    <scope>NUCLEOTIDE SEQUENCE</scope>
    <source>
        <strain evidence="13">HAZT.00-mixed</strain>
        <tissue evidence="13">Whole organism</tissue>
    </source>
</reference>
<comment type="function">
    <text evidence="9">Catalyzes the synthesis of dihydrouridine, a modified base found in the D-loop of most tRNAs.</text>
</comment>
<protein>
    <recommendedName>
        <fullName evidence="9">tRNA-dihydrouridine synthase</fullName>
        <ecNumber evidence="9">1.3.1.-</ecNumber>
    </recommendedName>
</protein>
<feature type="binding site" evidence="11">
    <location>
        <begin position="26"/>
        <end position="28"/>
    </location>
    <ligand>
        <name>FMN</name>
        <dbReference type="ChEBI" id="CHEBI:58210"/>
    </ligand>
</feature>
<dbReference type="GO" id="GO:0006397">
    <property type="term" value="P:mRNA processing"/>
    <property type="evidence" value="ECO:0007669"/>
    <property type="project" value="UniProtKB-KW"/>
</dbReference>
<dbReference type="GO" id="GO:0102267">
    <property type="term" value="F:tRNA-dihydrouridine20b synthase activity"/>
    <property type="evidence" value="ECO:0007669"/>
    <property type="project" value="UniProtKB-ARBA"/>
</dbReference>
<reference evidence="13" key="3">
    <citation type="submission" date="2019-06" db="EMBL/GenBank/DDBJ databases">
        <authorList>
            <person name="Poynton C."/>
            <person name="Hasenbein S."/>
            <person name="Benoit J.B."/>
            <person name="Sepulveda M.S."/>
            <person name="Poelchau M.F."/>
            <person name="Murali S.C."/>
            <person name="Chen S."/>
            <person name="Glastad K.M."/>
            <person name="Werren J.H."/>
            <person name="Vineis J.H."/>
            <person name="Bowen J.L."/>
            <person name="Friedrich M."/>
            <person name="Jones J."/>
            <person name="Robertson H.M."/>
            <person name="Feyereisen R."/>
            <person name="Mechler-Hickson A."/>
            <person name="Mathers N."/>
            <person name="Lee C.E."/>
            <person name="Colbourne J.K."/>
            <person name="Biales A."/>
            <person name="Johnston J.S."/>
            <person name="Wellborn G.A."/>
            <person name="Rosendale A.J."/>
            <person name="Cridge A.G."/>
            <person name="Munoz-Torres M.C."/>
            <person name="Bain P.A."/>
            <person name="Manny A.R."/>
            <person name="Major K.M."/>
            <person name="Lambert F.N."/>
            <person name="Vulpe C.D."/>
            <person name="Tuck P."/>
            <person name="Blalock B.J."/>
            <person name="Lin Y.-Y."/>
            <person name="Smith M.E."/>
            <person name="Ochoa-Acuna H."/>
            <person name="Chen M.-J.M."/>
            <person name="Childers C.P."/>
            <person name="Qu J."/>
            <person name="Dugan S."/>
            <person name="Lee S.L."/>
            <person name="Chao H."/>
            <person name="Dinh H."/>
            <person name="Han Y."/>
            <person name="Doddapaneni H."/>
            <person name="Worley K.C."/>
            <person name="Muzny D.M."/>
            <person name="Gibbs R.A."/>
            <person name="Richards S."/>
        </authorList>
    </citation>
    <scope>NUCLEOTIDE SEQUENCE</scope>
    <source>
        <strain evidence="13">HAZT.00-mixed</strain>
        <tissue evidence="13">Whole organism</tissue>
    </source>
</reference>
<evidence type="ECO:0000256" key="1">
    <source>
        <dbReference type="ARBA" id="ARBA00001917"/>
    </source>
</evidence>
<comment type="similarity">
    <text evidence="9">Belongs to the dus family.</text>
</comment>
<feature type="binding site" evidence="11">
    <location>
        <position position="80"/>
    </location>
    <ligand>
        <name>FMN</name>
        <dbReference type="ChEBI" id="CHEBI:58210"/>
    </ligand>
</feature>
<keyword evidence="6" id="KW-0521">NADP</keyword>
<feature type="domain" description="DUS-like FMN-binding" evidence="12">
    <location>
        <begin position="24"/>
        <end position="285"/>
    </location>
</feature>
<accession>A0A6A0GTA2</accession>
<reference evidence="15" key="4">
    <citation type="submission" date="2025-04" db="UniProtKB">
        <authorList>
            <consortium name="RefSeq"/>
        </authorList>
    </citation>
    <scope>IDENTIFICATION</scope>
    <source>
        <tissue evidence="15">Whole organism</tissue>
    </source>
</reference>
<evidence type="ECO:0000256" key="10">
    <source>
        <dbReference type="PIRSR" id="PIRSR006621-1"/>
    </source>
</evidence>
<dbReference type="PANTHER" id="PTHR11082">
    <property type="entry name" value="TRNA-DIHYDROURIDINE SYNTHASE"/>
    <property type="match status" value="1"/>
</dbReference>
<evidence type="ECO:0000256" key="8">
    <source>
        <dbReference type="ARBA" id="ARBA00023027"/>
    </source>
</evidence>
<dbReference type="InterPro" id="IPR013785">
    <property type="entry name" value="Aldolase_TIM"/>
</dbReference>
<evidence type="ECO:0000259" key="12">
    <source>
        <dbReference type="Pfam" id="PF01207"/>
    </source>
</evidence>
<proteinExistence type="inferred from homology"/>
<dbReference type="OMA" id="QRPHHDI"/>
<evidence type="ECO:0000256" key="4">
    <source>
        <dbReference type="ARBA" id="ARBA00022664"/>
    </source>
</evidence>
<dbReference type="SUPFAM" id="SSF51395">
    <property type="entry name" value="FMN-linked oxidoreductases"/>
    <property type="match status" value="1"/>
</dbReference>
<dbReference type="FunFam" id="3.20.20.70:FF:000159">
    <property type="entry name" value="tRNA-dihydrouridine synthase 4"/>
    <property type="match status" value="1"/>
</dbReference>
<keyword evidence="4" id="KW-0507">mRNA processing</keyword>
<dbReference type="GeneID" id="108678274"/>
<dbReference type="Gene3D" id="3.20.20.70">
    <property type="entry name" value="Aldolase class I"/>
    <property type="match status" value="1"/>
</dbReference>
<dbReference type="Pfam" id="PF01207">
    <property type="entry name" value="Dus"/>
    <property type="match status" value="1"/>
</dbReference>
<dbReference type="InterPro" id="IPR001269">
    <property type="entry name" value="DUS_fam"/>
</dbReference>
<feature type="binding site" evidence="11">
    <location>
        <position position="179"/>
    </location>
    <ligand>
        <name>FMN</name>
        <dbReference type="ChEBI" id="CHEBI:58210"/>
    </ligand>
</feature>